<keyword evidence="3" id="KW-0479">Metal-binding</keyword>
<evidence type="ECO:0000256" key="4">
    <source>
        <dbReference type="ARBA" id="ARBA00022741"/>
    </source>
</evidence>
<dbReference type="PANTHER" id="PTHR11136">
    <property type="entry name" value="FOLYLPOLYGLUTAMATE SYNTHASE-RELATED"/>
    <property type="match status" value="1"/>
</dbReference>
<sequence length="769" mass="81464">MLAVSALAFSPRKSIFSLVQASPLRTRLDLHPPNLVFVRSMSASQPARVGAKETSAPPPPAPGAIVLGLERISSLLSRLDNPHARFPVIHFAGTNAKGSTTAYIDTLLTHAVGLRTGRFNSPHLVTERDTCSLNAGSQIIPADVWSEATALVKAADQQDGRLECTPFELLTATAFQAFDLLAPPLRPEILIVEVGLGGALDATNVFPARNVLASVICPVDLDHESLLGSTLQEIASAKAGIIKAGGLCVLADQRRREAVDQEAAPSNVSQEADDLALRASTAVGRPEAEADVLGQSAATIVSTVARICTEISRTDTAETSGLSQSARLVRAHAPLHVLSKLADAPKFGAGEKSWQPRIQATLTMAPTLCTPTAAIQRYDDEDDFAAGGLGLDVKTALSALQDARFVPDPAIHPEAYDEDDEEASNGIEAALLQHSPSYSLMLPATRAALSAASTALTTLHAIARDLPSLIPGSAQRELHSFDPWEDLRLRIAYGMTASDGPEGQSGDRIRTTLERGVRWPGRCEWVTLQSKEGVEEGPGEDGRKVLEPVLLDGAHNPSSASALREYLNACIGTRVSTWLDDKTKSASAKAPKVEITWIMAFSKGKDVRGMLDTLLYSPSAQSEPASLDANTISQQLAALSLLSPASASTNGQSASLVISQRVALCPFATPVEGMPWVRPIDPAESAKEVRDLLQTTPSTAGDDAGPGQTEVRECDSLQAALEWAATVPAPVGDEEALRLTVICGSLYLVGECYSLADRSDGRLWTIEPL</sequence>
<evidence type="ECO:0000256" key="5">
    <source>
        <dbReference type="ARBA" id="ARBA00022840"/>
    </source>
</evidence>
<keyword evidence="8" id="KW-1185">Reference proteome</keyword>
<reference evidence="7" key="1">
    <citation type="submission" date="2016-04" db="EMBL/GenBank/DDBJ databases">
        <authorList>
            <person name="Nguyen H.D."/>
            <person name="Samba Siva P."/>
            <person name="Cullis J."/>
            <person name="Levesque C.A."/>
            <person name="Hambleton S."/>
        </authorList>
    </citation>
    <scope>NUCLEOTIDE SEQUENCE</scope>
    <source>
        <strain evidence="7">DAOMC 236416</strain>
    </source>
</reference>
<proteinExistence type="inferred from homology"/>
<keyword evidence="5" id="KW-0067">ATP-binding</keyword>
<keyword evidence="6" id="KW-0460">Magnesium</keyword>
<dbReference type="GO" id="GO:0005739">
    <property type="term" value="C:mitochondrion"/>
    <property type="evidence" value="ECO:0007669"/>
    <property type="project" value="TreeGrafter"/>
</dbReference>
<reference evidence="7" key="2">
    <citation type="journal article" date="2019" name="IMA Fungus">
        <title>Genome sequencing and comparison of five Tilletia species to identify candidate genes for the detection of regulated species infecting wheat.</title>
        <authorList>
            <person name="Nguyen H.D.T."/>
            <person name="Sultana T."/>
            <person name="Kesanakurti P."/>
            <person name="Hambleton S."/>
        </authorList>
    </citation>
    <scope>NUCLEOTIDE SEQUENCE</scope>
    <source>
        <strain evidence="7">DAOMC 236416</strain>
    </source>
</reference>
<dbReference type="GO" id="GO:0008841">
    <property type="term" value="F:dihydrofolate synthase activity"/>
    <property type="evidence" value="ECO:0007669"/>
    <property type="project" value="TreeGrafter"/>
</dbReference>
<dbReference type="GO" id="GO:0005829">
    <property type="term" value="C:cytosol"/>
    <property type="evidence" value="ECO:0007669"/>
    <property type="project" value="TreeGrafter"/>
</dbReference>
<comment type="similarity">
    <text evidence="1">Belongs to the folylpolyglutamate synthase family.</text>
</comment>
<evidence type="ECO:0000256" key="2">
    <source>
        <dbReference type="ARBA" id="ARBA00022598"/>
    </source>
</evidence>
<dbReference type="InterPro" id="IPR036565">
    <property type="entry name" value="Mur-like_cat_sf"/>
</dbReference>
<keyword evidence="2" id="KW-0436">Ligase</keyword>
<evidence type="ECO:0000313" key="8">
    <source>
        <dbReference type="Proteomes" id="UP000077521"/>
    </source>
</evidence>
<dbReference type="Gene3D" id="3.90.190.20">
    <property type="entry name" value="Mur ligase, C-terminal domain"/>
    <property type="match status" value="1"/>
</dbReference>
<accession>A0A177TUK0</accession>
<organism evidence="7 8">
    <name type="scientific">Tilletia indica</name>
    <dbReference type="NCBI Taxonomy" id="43049"/>
    <lineage>
        <taxon>Eukaryota</taxon>
        <taxon>Fungi</taxon>
        <taxon>Dikarya</taxon>
        <taxon>Basidiomycota</taxon>
        <taxon>Ustilaginomycotina</taxon>
        <taxon>Exobasidiomycetes</taxon>
        <taxon>Tilletiales</taxon>
        <taxon>Tilletiaceae</taxon>
        <taxon>Tilletia</taxon>
    </lineage>
</organism>
<dbReference type="GO" id="GO:0046872">
    <property type="term" value="F:metal ion binding"/>
    <property type="evidence" value="ECO:0007669"/>
    <property type="project" value="UniProtKB-KW"/>
</dbReference>
<dbReference type="GO" id="GO:0005524">
    <property type="term" value="F:ATP binding"/>
    <property type="evidence" value="ECO:0007669"/>
    <property type="project" value="UniProtKB-KW"/>
</dbReference>
<dbReference type="InterPro" id="IPR001645">
    <property type="entry name" value="Folylpolyglutamate_synth"/>
</dbReference>
<evidence type="ECO:0000256" key="6">
    <source>
        <dbReference type="ARBA" id="ARBA00022842"/>
    </source>
</evidence>
<comment type="caution">
    <text evidence="7">The sequence shown here is derived from an EMBL/GenBank/DDBJ whole genome shotgun (WGS) entry which is preliminary data.</text>
</comment>
<evidence type="ECO:0008006" key="9">
    <source>
        <dbReference type="Google" id="ProtNLM"/>
    </source>
</evidence>
<dbReference type="NCBIfam" id="TIGR01499">
    <property type="entry name" value="folC"/>
    <property type="match status" value="1"/>
</dbReference>
<dbReference type="GO" id="GO:0004326">
    <property type="term" value="F:tetrahydrofolylpolyglutamate synthase activity"/>
    <property type="evidence" value="ECO:0007669"/>
    <property type="project" value="InterPro"/>
</dbReference>
<dbReference type="AlphaFoldDB" id="A0A177TUK0"/>
<dbReference type="Gene3D" id="3.40.1190.10">
    <property type="entry name" value="Mur-like, catalytic domain"/>
    <property type="match status" value="1"/>
</dbReference>
<dbReference type="PANTHER" id="PTHR11136:SF0">
    <property type="entry name" value="DIHYDROFOLATE SYNTHETASE-RELATED"/>
    <property type="match status" value="1"/>
</dbReference>
<dbReference type="EMBL" id="LWDF02000036">
    <property type="protein sequence ID" value="KAE8259447.1"/>
    <property type="molecule type" value="Genomic_DNA"/>
</dbReference>
<dbReference type="SUPFAM" id="SSF53244">
    <property type="entry name" value="MurD-like peptide ligases, peptide-binding domain"/>
    <property type="match status" value="1"/>
</dbReference>
<evidence type="ECO:0000256" key="1">
    <source>
        <dbReference type="ARBA" id="ARBA00008276"/>
    </source>
</evidence>
<dbReference type="SUPFAM" id="SSF53623">
    <property type="entry name" value="MurD-like peptide ligases, catalytic domain"/>
    <property type="match status" value="1"/>
</dbReference>
<evidence type="ECO:0000313" key="7">
    <source>
        <dbReference type="EMBL" id="KAE8259447.1"/>
    </source>
</evidence>
<dbReference type="UniPathway" id="UPA00850"/>
<protein>
    <recommendedName>
        <fullName evidence="9">Mur ligase central domain-containing protein</fullName>
    </recommendedName>
</protein>
<dbReference type="InterPro" id="IPR036615">
    <property type="entry name" value="Mur_ligase_C_dom_sf"/>
</dbReference>
<gene>
    <name evidence="7" type="ORF">A4X13_0g1014</name>
</gene>
<keyword evidence="4" id="KW-0547">Nucleotide-binding</keyword>
<name>A0A177TUK0_9BASI</name>
<dbReference type="Proteomes" id="UP000077521">
    <property type="component" value="Unassembled WGS sequence"/>
</dbReference>
<evidence type="ECO:0000256" key="3">
    <source>
        <dbReference type="ARBA" id="ARBA00022723"/>
    </source>
</evidence>